<protein>
    <submittedName>
        <fullName evidence="1">Uncharacterized protein</fullName>
    </submittedName>
</protein>
<organism evidence="1">
    <name type="scientific">Arundo donax</name>
    <name type="common">Giant reed</name>
    <name type="synonym">Donax arundinaceus</name>
    <dbReference type="NCBI Taxonomy" id="35708"/>
    <lineage>
        <taxon>Eukaryota</taxon>
        <taxon>Viridiplantae</taxon>
        <taxon>Streptophyta</taxon>
        <taxon>Embryophyta</taxon>
        <taxon>Tracheophyta</taxon>
        <taxon>Spermatophyta</taxon>
        <taxon>Magnoliopsida</taxon>
        <taxon>Liliopsida</taxon>
        <taxon>Poales</taxon>
        <taxon>Poaceae</taxon>
        <taxon>PACMAD clade</taxon>
        <taxon>Arundinoideae</taxon>
        <taxon>Arundineae</taxon>
        <taxon>Arundo</taxon>
    </lineage>
</organism>
<evidence type="ECO:0000313" key="1">
    <source>
        <dbReference type="EMBL" id="JAD49370.1"/>
    </source>
</evidence>
<reference evidence="1" key="2">
    <citation type="journal article" date="2015" name="Data Brief">
        <title>Shoot transcriptome of the giant reed, Arundo donax.</title>
        <authorList>
            <person name="Barrero R.A."/>
            <person name="Guerrero F.D."/>
            <person name="Moolhuijzen P."/>
            <person name="Goolsby J.A."/>
            <person name="Tidwell J."/>
            <person name="Bellgard S.E."/>
            <person name="Bellgard M.I."/>
        </authorList>
    </citation>
    <scope>NUCLEOTIDE SEQUENCE</scope>
    <source>
        <tissue evidence="1">Shoot tissue taken approximately 20 cm above the soil surface</tissue>
    </source>
</reference>
<name>A0A0A9AK91_ARUDO</name>
<dbReference type="EMBL" id="GBRH01248525">
    <property type="protein sequence ID" value="JAD49370.1"/>
    <property type="molecule type" value="Transcribed_RNA"/>
</dbReference>
<accession>A0A0A9AK91</accession>
<sequence length="8" mass="1041">MLRRHEAE</sequence>
<reference evidence="1" key="1">
    <citation type="submission" date="2014-09" db="EMBL/GenBank/DDBJ databases">
        <authorList>
            <person name="Magalhaes I.L.F."/>
            <person name="Oliveira U."/>
            <person name="Santos F.R."/>
            <person name="Vidigal T.H.D.A."/>
            <person name="Brescovit A.D."/>
            <person name="Santos A.J."/>
        </authorList>
    </citation>
    <scope>NUCLEOTIDE SEQUENCE</scope>
    <source>
        <tissue evidence="1">Shoot tissue taken approximately 20 cm above the soil surface</tissue>
    </source>
</reference>
<proteinExistence type="predicted"/>